<dbReference type="PANTHER" id="PTHR43719">
    <property type="entry name" value="TWO-COMPONENT HISTIDINE KINASE"/>
    <property type="match status" value="1"/>
</dbReference>
<dbReference type="CDD" id="cd00082">
    <property type="entry name" value="HisKA"/>
    <property type="match status" value="1"/>
</dbReference>
<dbReference type="Gene3D" id="1.10.287.130">
    <property type="match status" value="1"/>
</dbReference>
<dbReference type="SUPFAM" id="SSF47384">
    <property type="entry name" value="Homodimeric domain of signal transducing histidine kinase"/>
    <property type="match status" value="1"/>
</dbReference>
<dbReference type="Gene3D" id="6.10.250.1190">
    <property type="match status" value="1"/>
</dbReference>
<dbReference type="STRING" id="157652.A0A371GNQ8"/>
<reference evidence="13" key="1">
    <citation type="submission" date="2018-05" db="EMBL/GenBank/DDBJ databases">
        <title>Draft genome of Mucuna pruriens seed.</title>
        <authorList>
            <person name="Nnadi N.E."/>
            <person name="Vos R."/>
            <person name="Hasami M.H."/>
            <person name="Devisetty U.K."/>
            <person name="Aguiy J.C."/>
        </authorList>
    </citation>
    <scope>NUCLEOTIDE SEQUENCE [LARGE SCALE GENOMIC DNA]</scope>
    <source>
        <strain evidence="13">JCA_2017</strain>
    </source>
</reference>
<keyword evidence="5" id="KW-0808">Transferase</keyword>
<name>A0A371GNQ8_MUCPR</name>
<sequence length="575" mass="65614">PCGGFCGFDSGSLLFHTQAYLESARVDTHNLLELFLFNLCWLLLWMSLLHVVGFGLKVGHLLLVLCCWVVSVVYLNWFISSGIMDNKMGFPGGGGGGGKMWHKWWEKISGQGCKIHQQYYQYIGSKKVKRALWRKLLLTWVVGWTIVSLWIFCYMTLQGTEKRKETLASMCDERARMLQDQFNVSMNHIQAMSILISTFHHAKNPSAIDQKTFARYTERTAFERPLTSGVAYAVRVLHSEREQFEKQQGWIIKRMDTLEQNPVHKDDYVPEALEPSPVQEEYAPVIFAQDTIAHVISVNVLSGKEDRENVLRARESGKGVLTAPFRLLKTNRLGVILTFAVYKRDLPSNATPNERIQATDGFGYKFTFKFNKADGKQKKKIMNMVKESIIFMYLGGVFDVESLVEKLLQQLASKQTVIVNVYDTTNHTHPIAMYGSNESGDMFYHVSTLNFGDPFRKHEMHCRFKQKPPWPWLAITTSIGILVIALLVGYIFHATVNRIAKVEDDYREMMVLKKRAEAADVAKSQFLATVSHEIRTPMNGVLGELSSVYGLVNKYPMFNYIHATKRRVSSAMTLL</sequence>
<feature type="non-terminal residue" evidence="13">
    <location>
        <position position="1"/>
    </location>
</feature>
<evidence type="ECO:0000256" key="6">
    <source>
        <dbReference type="ARBA" id="ARBA00022692"/>
    </source>
</evidence>
<evidence type="ECO:0000256" key="7">
    <source>
        <dbReference type="ARBA" id="ARBA00022777"/>
    </source>
</evidence>
<dbReference type="InterPro" id="IPR042240">
    <property type="entry name" value="CHASE_sf"/>
</dbReference>
<dbReference type="GO" id="GO:0012505">
    <property type="term" value="C:endomembrane system"/>
    <property type="evidence" value="ECO:0007669"/>
    <property type="project" value="UniProtKB-SubCell"/>
</dbReference>
<dbReference type="PROSITE" id="PS50839">
    <property type="entry name" value="CHASE"/>
    <property type="match status" value="1"/>
</dbReference>
<accession>A0A371GNQ8</accession>
<evidence type="ECO:0000256" key="5">
    <source>
        <dbReference type="ARBA" id="ARBA00022679"/>
    </source>
</evidence>
<dbReference type="Gene3D" id="3.30.450.350">
    <property type="entry name" value="CHASE domain"/>
    <property type="match status" value="1"/>
</dbReference>
<dbReference type="AlphaFoldDB" id="A0A371GNQ8"/>
<evidence type="ECO:0000256" key="3">
    <source>
        <dbReference type="ARBA" id="ARBA00012438"/>
    </source>
</evidence>
<proteinExistence type="predicted"/>
<dbReference type="InterPro" id="IPR050956">
    <property type="entry name" value="2C_system_His_kinase"/>
</dbReference>
<dbReference type="Pfam" id="PF03924">
    <property type="entry name" value="CHASE"/>
    <property type="match status" value="1"/>
</dbReference>
<evidence type="ECO:0000256" key="11">
    <source>
        <dbReference type="SAM" id="Phobius"/>
    </source>
</evidence>
<keyword evidence="7 13" id="KW-0418">Kinase</keyword>
<comment type="subcellular location">
    <subcellularLocation>
        <location evidence="2">Endomembrane system</location>
        <topology evidence="2">Multi-pass membrane protein</topology>
    </subcellularLocation>
</comment>
<dbReference type="InterPro" id="IPR006189">
    <property type="entry name" value="CHASE_dom"/>
</dbReference>
<feature type="domain" description="CHASE" evidence="12">
    <location>
        <begin position="204"/>
        <end position="461"/>
    </location>
</feature>
<dbReference type="InterPro" id="IPR003661">
    <property type="entry name" value="HisK_dim/P_dom"/>
</dbReference>
<evidence type="ECO:0000256" key="9">
    <source>
        <dbReference type="ARBA" id="ARBA00023136"/>
    </source>
</evidence>
<comment type="catalytic activity">
    <reaction evidence="1">
        <text>ATP + protein L-histidine = ADP + protein N-phospho-L-histidine.</text>
        <dbReference type="EC" id="2.7.13.3"/>
    </reaction>
</comment>
<dbReference type="Pfam" id="PF00512">
    <property type="entry name" value="HisKA"/>
    <property type="match status" value="1"/>
</dbReference>
<dbReference type="OrthoDB" id="303614at2759"/>
<protein>
    <recommendedName>
        <fullName evidence="3">histidine kinase</fullName>
        <ecNumber evidence="3">2.7.13.3</ecNumber>
    </recommendedName>
</protein>
<organism evidence="13 14">
    <name type="scientific">Mucuna pruriens</name>
    <name type="common">Velvet bean</name>
    <name type="synonym">Dolichos pruriens</name>
    <dbReference type="NCBI Taxonomy" id="157652"/>
    <lineage>
        <taxon>Eukaryota</taxon>
        <taxon>Viridiplantae</taxon>
        <taxon>Streptophyta</taxon>
        <taxon>Embryophyta</taxon>
        <taxon>Tracheophyta</taxon>
        <taxon>Spermatophyta</taxon>
        <taxon>Magnoliopsida</taxon>
        <taxon>eudicotyledons</taxon>
        <taxon>Gunneridae</taxon>
        <taxon>Pentapetalae</taxon>
        <taxon>rosids</taxon>
        <taxon>fabids</taxon>
        <taxon>Fabales</taxon>
        <taxon>Fabaceae</taxon>
        <taxon>Papilionoideae</taxon>
        <taxon>50 kb inversion clade</taxon>
        <taxon>NPAAA clade</taxon>
        <taxon>indigoferoid/millettioid clade</taxon>
        <taxon>Phaseoleae</taxon>
        <taxon>Mucuna</taxon>
    </lineage>
</organism>
<dbReference type="FunFam" id="3.30.450.350:FF:000001">
    <property type="entry name" value="Histidine kinase 4"/>
    <property type="match status" value="1"/>
</dbReference>
<keyword evidence="8 11" id="KW-1133">Transmembrane helix</keyword>
<keyword evidence="14" id="KW-1185">Reference proteome</keyword>
<gene>
    <name evidence="13" type="primary">AHK3</name>
    <name evidence="13" type="ORF">CR513_25757</name>
</gene>
<evidence type="ECO:0000256" key="2">
    <source>
        <dbReference type="ARBA" id="ARBA00004127"/>
    </source>
</evidence>
<keyword evidence="4" id="KW-0597">Phosphoprotein</keyword>
<evidence type="ECO:0000256" key="4">
    <source>
        <dbReference type="ARBA" id="ARBA00022553"/>
    </source>
</evidence>
<evidence type="ECO:0000256" key="8">
    <source>
        <dbReference type="ARBA" id="ARBA00022989"/>
    </source>
</evidence>
<feature type="transmembrane region" description="Helical" evidence="11">
    <location>
        <begin position="58"/>
        <end position="79"/>
    </location>
</feature>
<dbReference type="InterPro" id="IPR036097">
    <property type="entry name" value="HisK_dim/P_sf"/>
</dbReference>
<evidence type="ECO:0000313" key="13">
    <source>
        <dbReference type="EMBL" id="RDX92156.1"/>
    </source>
</evidence>
<dbReference type="Proteomes" id="UP000257109">
    <property type="component" value="Unassembled WGS sequence"/>
</dbReference>
<feature type="transmembrane region" description="Helical" evidence="11">
    <location>
        <begin position="470"/>
        <end position="492"/>
    </location>
</feature>
<dbReference type="EMBL" id="QJKJ01004938">
    <property type="protein sequence ID" value="RDX92156.1"/>
    <property type="molecule type" value="Genomic_DNA"/>
</dbReference>
<keyword evidence="6 11" id="KW-0812">Transmembrane</keyword>
<dbReference type="EC" id="2.7.13.3" evidence="3"/>
<feature type="transmembrane region" description="Helical" evidence="11">
    <location>
        <begin position="136"/>
        <end position="157"/>
    </location>
</feature>
<evidence type="ECO:0000313" key="14">
    <source>
        <dbReference type="Proteomes" id="UP000257109"/>
    </source>
</evidence>
<dbReference type="SMART" id="SM01079">
    <property type="entry name" value="CHASE"/>
    <property type="match status" value="1"/>
</dbReference>
<comment type="caution">
    <text evidence="13">The sequence shown here is derived from an EMBL/GenBank/DDBJ whole genome shotgun (WGS) entry which is preliminary data.</text>
</comment>
<evidence type="ECO:0000259" key="12">
    <source>
        <dbReference type="PROSITE" id="PS50839"/>
    </source>
</evidence>
<feature type="transmembrane region" description="Helical" evidence="11">
    <location>
        <begin position="31"/>
        <end position="52"/>
    </location>
</feature>
<dbReference type="GO" id="GO:0000155">
    <property type="term" value="F:phosphorelay sensor kinase activity"/>
    <property type="evidence" value="ECO:0007669"/>
    <property type="project" value="InterPro"/>
</dbReference>
<evidence type="ECO:0000256" key="10">
    <source>
        <dbReference type="ARBA" id="ARBA00023170"/>
    </source>
</evidence>
<evidence type="ECO:0000256" key="1">
    <source>
        <dbReference type="ARBA" id="ARBA00000085"/>
    </source>
</evidence>
<keyword evidence="10" id="KW-0675">Receptor</keyword>
<keyword evidence="9 11" id="KW-0472">Membrane</keyword>
<dbReference type="GO" id="GO:0005634">
    <property type="term" value="C:nucleus"/>
    <property type="evidence" value="ECO:0007669"/>
    <property type="project" value="TreeGrafter"/>
</dbReference>
<dbReference type="PANTHER" id="PTHR43719:SF73">
    <property type="entry name" value="HISTIDINE KINASE 3"/>
    <property type="match status" value="1"/>
</dbReference>